<evidence type="ECO:0000313" key="3">
    <source>
        <dbReference type="Proteomes" id="UP001208570"/>
    </source>
</evidence>
<feature type="region of interest" description="Disordered" evidence="1">
    <location>
        <begin position="122"/>
        <end position="146"/>
    </location>
</feature>
<dbReference type="EMBL" id="JAODUP010000623">
    <property type="protein sequence ID" value="KAK2146226.1"/>
    <property type="molecule type" value="Genomic_DNA"/>
</dbReference>
<dbReference type="AlphaFoldDB" id="A0AAD9J549"/>
<proteinExistence type="predicted"/>
<dbReference type="Proteomes" id="UP001208570">
    <property type="component" value="Unassembled WGS sequence"/>
</dbReference>
<evidence type="ECO:0000313" key="2">
    <source>
        <dbReference type="EMBL" id="KAK2146226.1"/>
    </source>
</evidence>
<reference evidence="2" key="1">
    <citation type="journal article" date="2023" name="Mol. Biol. Evol.">
        <title>Third-Generation Sequencing Reveals the Adaptive Role of the Epigenome in Three Deep-Sea Polychaetes.</title>
        <authorList>
            <person name="Perez M."/>
            <person name="Aroh O."/>
            <person name="Sun Y."/>
            <person name="Lan Y."/>
            <person name="Juniper S.K."/>
            <person name="Young C.R."/>
            <person name="Angers B."/>
            <person name="Qian P.Y."/>
        </authorList>
    </citation>
    <scope>NUCLEOTIDE SEQUENCE</scope>
    <source>
        <strain evidence="2">P08H-3</strain>
    </source>
</reference>
<comment type="caution">
    <text evidence="2">The sequence shown here is derived from an EMBL/GenBank/DDBJ whole genome shotgun (WGS) entry which is preliminary data.</text>
</comment>
<protein>
    <submittedName>
        <fullName evidence="2">Uncharacterized protein</fullName>
    </submittedName>
</protein>
<keyword evidence="3" id="KW-1185">Reference proteome</keyword>
<feature type="compositionally biased region" description="Basic and acidic residues" evidence="1">
    <location>
        <begin position="136"/>
        <end position="146"/>
    </location>
</feature>
<name>A0AAD9J549_9ANNE</name>
<sequence length="169" mass="19239">MTIFLEAGRSLHNYFMSHGKPFSSHEPYWFRVSEPYWLSVMSQNGEPEAEVHKHQRTNIDRLTAESATKTSNVTEISGNERSGQIQRVCEVVEKKSQPREGSIGVTFDEKLTFEHRILGKSHSDGPARCKTQSHPDGPDRCEKQSHPDATAHCGRVQFILRLQLVFDSM</sequence>
<gene>
    <name evidence="2" type="ORF">LSH36_623g01070</name>
</gene>
<organism evidence="2 3">
    <name type="scientific">Paralvinella palmiformis</name>
    <dbReference type="NCBI Taxonomy" id="53620"/>
    <lineage>
        <taxon>Eukaryota</taxon>
        <taxon>Metazoa</taxon>
        <taxon>Spiralia</taxon>
        <taxon>Lophotrochozoa</taxon>
        <taxon>Annelida</taxon>
        <taxon>Polychaeta</taxon>
        <taxon>Sedentaria</taxon>
        <taxon>Canalipalpata</taxon>
        <taxon>Terebellida</taxon>
        <taxon>Terebelliformia</taxon>
        <taxon>Alvinellidae</taxon>
        <taxon>Paralvinella</taxon>
    </lineage>
</organism>
<evidence type="ECO:0000256" key="1">
    <source>
        <dbReference type="SAM" id="MobiDB-lite"/>
    </source>
</evidence>
<accession>A0AAD9J549</accession>